<dbReference type="AlphaFoldDB" id="A0A0A9DZK9"/>
<reference evidence="1" key="1">
    <citation type="submission" date="2014-09" db="EMBL/GenBank/DDBJ databases">
        <authorList>
            <person name="Magalhaes I.L.F."/>
            <person name="Oliveira U."/>
            <person name="Santos F.R."/>
            <person name="Vidigal T.H.D.A."/>
            <person name="Brescovit A.D."/>
            <person name="Santos A.J."/>
        </authorList>
    </citation>
    <scope>NUCLEOTIDE SEQUENCE</scope>
    <source>
        <tissue evidence="1">Shoot tissue taken approximately 20 cm above the soil surface</tissue>
    </source>
</reference>
<accession>A0A0A9DZK9</accession>
<organism evidence="1">
    <name type="scientific">Arundo donax</name>
    <name type="common">Giant reed</name>
    <name type="synonym">Donax arundinaceus</name>
    <dbReference type="NCBI Taxonomy" id="35708"/>
    <lineage>
        <taxon>Eukaryota</taxon>
        <taxon>Viridiplantae</taxon>
        <taxon>Streptophyta</taxon>
        <taxon>Embryophyta</taxon>
        <taxon>Tracheophyta</taxon>
        <taxon>Spermatophyta</taxon>
        <taxon>Magnoliopsida</taxon>
        <taxon>Liliopsida</taxon>
        <taxon>Poales</taxon>
        <taxon>Poaceae</taxon>
        <taxon>PACMAD clade</taxon>
        <taxon>Arundinoideae</taxon>
        <taxon>Arundineae</taxon>
        <taxon>Arundo</taxon>
    </lineage>
</organism>
<evidence type="ECO:0000313" key="1">
    <source>
        <dbReference type="EMBL" id="JAD89172.1"/>
    </source>
</evidence>
<reference evidence="1" key="2">
    <citation type="journal article" date="2015" name="Data Brief">
        <title>Shoot transcriptome of the giant reed, Arundo donax.</title>
        <authorList>
            <person name="Barrero R.A."/>
            <person name="Guerrero F.D."/>
            <person name="Moolhuijzen P."/>
            <person name="Goolsby J.A."/>
            <person name="Tidwell J."/>
            <person name="Bellgard S.E."/>
            <person name="Bellgard M.I."/>
        </authorList>
    </citation>
    <scope>NUCLEOTIDE SEQUENCE</scope>
    <source>
        <tissue evidence="1">Shoot tissue taken approximately 20 cm above the soil surface</tissue>
    </source>
</reference>
<protein>
    <submittedName>
        <fullName evidence="1">Uncharacterized protein</fullName>
    </submittedName>
</protein>
<name>A0A0A9DZK9_ARUDO</name>
<sequence length="122" mass="12384">MRLGILPLLVGELRGRTLLLARPGALLVEEDPLLGGGVLGLRGEGLLLVVRLGLEAAALVLRRAEVVDGVGIGHLGLGVADDVEAGGVSGVAEPMEGIVLLVEEEGEDRGVLDVAELVVAVA</sequence>
<dbReference type="EMBL" id="GBRH01208723">
    <property type="protein sequence ID" value="JAD89172.1"/>
    <property type="molecule type" value="Transcribed_RNA"/>
</dbReference>
<proteinExistence type="predicted"/>